<keyword evidence="3" id="KW-0378">Hydrolase</keyword>
<dbReference type="InterPro" id="IPR029055">
    <property type="entry name" value="Ntn_hydrolases_N"/>
</dbReference>
<dbReference type="Gene3D" id="3.60.20.10">
    <property type="entry name" value="Glutamine Phosphoribosylpyrophosphate, subunit 1, domain 1"/>
    <property type="match status" value="1"/>
</dbReference>
<dbReference type="AlphaFoldDB" id="A0A381YZ92"/>
<organism evidence="5">
    <name type="scientific">marine metagenome</name>
    <dbReference type="NCBI Taxonomy" id="408172"/>
    <lineage>
        <taxon>unclassified sequences</taxon>
        <taxon>metagenomes</taxon>
        <taxon>ecological metagenomes</taxon>
    </lineage>
</organism>
<evidence type="ECO:0000313" key="5">
    <source>
        <dbReference type="EMBL" id="SVA82356.1"/>
    </source>
</evidence>
<keyword evidence="4" id="KW-0865">Zymogen</keyword>
<dbReference type="InterPro" id="IPR002692">
    <property type="entry name" value="S45"/>
</dbReference>
<dbReference type="GO" id="GO:0017000">
    <property type="term" value="P:antibiotic biosynthetic process"/>
    <property type="evidence" value="ECO:0007669"/>
    <property type="project" value="InterPro"/>
</dbReference>
<evidence type="ECO:0000256" key="4">
    <source>
        <dbReference type="ARBA" id="ARBA00023145"/>
    </source>
</evidence>
<name>A0A381YZ92_9ZZZZ</name>
<dbReference type="InterPro" id="IPR043147">
    <property type="entry name" value="Penicillin_amidase_A-knob"/>
</dbReference>
<dbReference type="Gene3D" id="1.10.1400.10">
    <property type="match status" value="1"/>
</dbReference>
<evidence type="ECO:0008006" key="6">
    <source>
        <dbReference type="Google" id="ProtNLM"/>
    </source>
</evidence>
<dbReference type="PANTHER" id="PTHR34218:SF3">
    <property type="entry name" value="ACYL-HOMOSERINE LACTONE ACYLASE PVDQ"/>
    <property type="match status" value="1"/>
</dbReference>
<evidence type="ECO:0000256" key="1">
    <source>
        <dbReference type="ARBA" id="ARBA00006586"/>
    </source>
</evidence>
<dbReference type="PANTHER" id="PTHR34218">
    <property type="entry name" value="PEPTIDASE S45 PENICILLIN AMIDASE"/>
    <property type="match status" value="1"/>
</dbReference>
<dbReference type="GO" id="GO:0016811">
    <property type="term" value="F:hydrolase activity, acting on carbon-nitrogen (but not peptide) bonds, in linear amides"/>
    <property type="evidence" value="ECO:0007669"/>
    <property type="project" value="InterPro"/>
</dbReference>
<gene>
    <name evidence="5" type="ORF">METZ01_LOCUS135210</name>
</gene>
<dbReference type="CDD" id="cd03747">
    <property type="entry name" value="Ntn_PGA_like"/>
    <property type="match status" value="1"/>
</dbReference>
<dbReference type="SUPFAM" id="SSF56235">
    <property type="entry name" value="N-terminal nucleophile aminohydrolases (Ntn hydrolases)"/>
    <property type="match status" value="1"/>
</dbReference>
<dbReference type="Gene3D" id="2.30.120.10">
    <property type="match status" value="1"/>
</dbReference>
<keyword evidence="2" id="KW-0732">Signal</keyword>
<dbReference type="PIRSF" id="PIRSF001227">
    <property type="entry name" value="Pen_acylase"/>
    <property type="match status" value="1"/>
</dbReference>
<evidence type="ECO:0000256" key="2">
    <source>
        <dbReference type="ARBA" id="ARBA00022729"/>
    </source>
</evidence>
<comment type="similarity">
    <text evidence="1">Belongs to the peptidase S45 family.</text>
</comment>
<accession>A0A381YZ92</accession>
<dbReference type="EMBL" id="UINC01019452">
    <property type="protein sequence ID" value="SVA82356.1"/>
    <property type="molecule type" value="Genomic_DNA"/>
</dbReference>
<dbReference type="Gene3D" id="1.10.439.10">
    <property type="entry name" value="Penicillin Amidohydrolase, domain 1"/>
    <property type="match status" value="1"/>
</dbReference>
<dbReference type="InterPro" id="IPR014395">
    <property type="entry name" value="Pen/GL7ACA/AHL_acylase"/>
</dbReference>
<dbReference type="InterPro" id="IPR023343">
    <property type="entry name" value="Penicillin_amidase_dom1"/>
</dbReference>
<protein>
    <recommendedName>
        <fullName evidence="6">Penicillin acylase family protein</fullName>
    </recommendedName>
</protein>
<evidence type="ECO:0000256" key="3">
    <source>
        <dbReference type="ARBA" id="ARBA00022801"/>
    </source>
</evidence>
<proteinExistence type="inferred from homology"/>
<dbReference type="Pfam" id="PF01804">
    <property type="entry name" value="Penicil_amidase"/>
    <property type="match status" value="1"/>
</dbReference>
<sequence>MKSLFWMLPLLAWCVCHTAADDVSLSILDKPASVQHDEFGIPHVFAANRLDGARIIGWLHASDRLWQMDLLRRQASGTVAEVFGRDRLKHDILMRRLGLRRTSKAWWISDRVPSEFRAELQAYADGVNARMEQFKKIGWPAIFKDLGYTPGPWSPVDSIVFTKYMGWDQSGTDADLWFGTVVEKLGVRAAEELWPLDRPYEIPTVRQQHNRKSPPTGAMHPLPGCEDAFAAALESFDGVEWLGRGMAFGSNNWAIDGSKTRSGKPILCSDPHLGFDLPSLWYAWHLSVNGRNITGAGFPTAPYIVIGHNDRLGWGITNMQADVMDYFIEEPHPKDPKLYRHRGEWKEFHRVEETIQIKGESAHIESIDYTVHGPIISSNEGLVAAQWTGLGETRDGLAIWMMNRANNLSEALAGFDQIVIPTLSMAYADADGNIAIHACGAIPLRMRGQGRIPMDGASGEFDWRGFIPRRSLPLAVNPPRHYVGSANGRPASIGYPHHLGWMWDSSYRTRRMHQLLTNCDDMTIEKMIPLQNDAYDKAAERFLPTLLAAVKKNKPQDPFERELLAAVASWDYRAKGDSAGPLIWLRWFQHYRAGVWNDEWPARGLSERGGSWGYTGNNRRQPMLEVLEYITREHPNSEWFNDQATAERESRDDIIVRAFHKAAAELQQRAGNRLDALIWNKINKLHIGSISGNADWDRGGHSVPGDSFTLNPGSGGGRVGGGASWRMIVDFANPSRSIGIYPGGQSGDPDDPHYADLIPLWAQNKYAPLNMVGHQTKLKKRGKFKSTRFTP</sequence>
<reference evidence="5" key="1">
    <citation type="submission" date="2018-05" db="EMBL/GenBank/DDBJ databases">
        <authorList>
            <person name="Lanie J.A."/>
            <person name="Ng W.-L."/>
            <person name="Kazmierczak K.M."/>
            <person name="Andrzejewski T.M."/>
            <person name="Davidsen T.M."/>
            <person name="Wayne K.J."/>
            <person name="Tettelin H."/>
            <person name="Glass J.I."/>
            <person name="Rusch D."/>
            <person name="Podicherti R."/>
            <person name="Tsui H.-C.T."/>
            <person name="Winkler M.E."/>
        </authorList>
    </citation>
    <scope>NUCLEOTIDE SEQUENCE</scope>
</reference>
<dbReference type="InterPro" id="IPR043146">
    <property type="entry name" value="Penicillin_amidase_N_B-knob"/>
</dbReference>